<dbReference type="EMBL" id="JAODUP010000107">
    <property type="protein sequence ID" value="KAK2161980.1"/>
    <property type="molecule type" value="Genomic_DNA"/>
</dbReference>
<feature type="compositionally biased region" description="Polar residues" evidence="1">
    <location>
        <begin position="34"/>
        <end position="66"/>
    </location>
</feature>
<keyword evidence="2" id="KW-1133">Transmembrane helix</keyword>
<feature type="compositionally biased region" description="Basic and acidic residues" evidence="1">
    <location>
        <begin position="1"/>
        <end position="14"/>
    </location>
</feature>
<feature type="transmembrane region" description="Helical" evidence="2">
    <location>
        <begin position="181"/>
        <end position="204"/>
    </location>
</feature>
<reference evidence="3" key="1">
    <citation type="journal article" date="2023" name="Mol. Biol. Evol.">
        <title>Third-Generation Sequencing Reveals the Adaptive Role of the Epigenome in Three Deep-Sea Polychaetes.</title>
        <authorList>
            <person name="Perez M."/>
            <person name="Aroh O."/>
            <person name="Sun Y."/>
            <person name="Lan Y."/>
            <person name="Juniper S.K."/>
            <person name="Young C.R."/>
            <person name="Angers B."/>
            <person name="Qian P.Y."/>
        </authorList>
    </citation>
    <scope>NUCLEOTIDE SEQUENCE</scope>
    <source>
        <strain evidence="3">P08H-3</strain>
    </source>
</reference>
<feature type="region of interest" description="Disordered" evidence="1">
    <location>
        <begin position="341"/>
        <end position="371"/>
    </location>
</feature>
<dbReference type="Proteomes" id="UP001208570">
    <property type="component" value="Unassembled WGS sequence"/>
</dbReference>
<evidence type="ECO:0000256" key="1">
    <source>
        <dbReference type="SAM" id="MobiDB-lite"/>
    </source>
</evidence>
<gene>
    <name evidence="3" type="ORF">LSH36_107g13028</name>
</gene>
<keyword evidence="2" id="KW-0472">Membrane</keyword>
<name>A0AAD9N9M5_9ANNE</name>
<feature type="compositionally biased region" description="Polar residues" evidence="1">
    <location>
        <begin position="351"/>
        <end position="371"/>
    </location>
</feature>
<evidence type="ECO:0000313" key="4">
    <source>
        <dbReference type="Proteomes" id="UP001208570"/>
    </source>
</evidence>
<evidence type="ECO:0000256" key="2">
    <source>
        <dbReference type="SAM" id="Phobius"/>
    </source>
</evidence>
<protein>
    <submittedName>
        <fullName evidence="3">Uncharacterized protein</fullName>
    </submittedName>
</protein>
<dbReference type="AlphaFoldDB" id="A0AAD9N9M5"/>
<feature type="transmembrane region" description="Helical" evidence="2">
    <location>
        <begin position="281"/>
        <end position="302"/>
    </location>
</feature>
<keyword evidence="2" id="KW-0812">Transmembrane</keyword>
<feature type="compositionally biased region" description="Basic residues" evidence="1">
    <location>
        <begin position="70"/>
        <end position="79"/>
    </location>
</feature>
<sequence>MSDQEVNCHAKPEDVLMMTDDDVEQRQKDEESDTSSNDPTQTPDSTQPIEDIAENQSPSTPDGSNESKVKPKKAQRTHRIQLPGPTNPTNAGANPTDQSAQARQSTNLESISHTGCAQVPVQIPPQIIAFHNDDCIKEESLNNESALMMSGLCSLGCWIAKFISGIWHFVKGLAKSVGRLLFTPALLGAVLYCIMVYMVFTFIIDQKDEKIVLGFDAALKYVLQNAMWLVLPIFVAFLVIHFNSNHRHHQFLYESMVDVMLMLTNSLIMACHAQPDSLLWLRPMFMVAVAFRFVYWLSLFYLQPKWQQLFHTPTILNCIILTVYNLGVSIQTNAAGFLGMASHPTDHDPTGESSTQEHGSQDSVTSGPEGQGLFSSSSMCDIVEKVFCGADKIQ</sequence>
<feature type="region of interest" description="Disordered" evidence="1">
    <location>
        <begin position="1"/>
        <end position="109"/>
    </location>
</feature>
<organism evidence="3 4">
    <name type="scientific">Paralvinella palmiformis</name>
    <dbReference type="NCBI Taxonomy" id="53620"/>
    <lineage>
        <taxon>Eukaryota</taxon>
        <taxon>Metazoa</taxon>
        <taxon>Spiralia</taxon>
        <taxon>Lophotrochozoa</taxon>
        <taxon>Annelida</taxon>
        <taxon>Polychaeta</taxon>
        <taxon>Sedentaria</taxon>
        <taxon>Canalipalpata</taxon>
        <taxon>Terebellida</taxon>
        <taxon>Terebelliformia</taxon>
        <taxon>Alvinellidae</taxon>
        <taxon>Paralvinella</taxon>
    </lineage>
</organism>
<proteinExistence type="predicted"/>
<feature type="transmembrane region" description="Helical" evidence="2">
    <location>
        <begin position="224"/>
        <end position="243"/>
    </location>
</feature>
<accession>A0AAD9N9M5</accession>
<comment type="caution">
    <text evidence="3">The sequence shown here is derived from an EMBL/GenBank/DDBJ whole genome shotgun (WGS) entry which is preliminary data.</text>
</comment>
<keyword evidence="4" id="KW-1185">Reference proteome</keyword>
<evidence type="ECO:0000313" key="3">
    <source>
        <dbReference type="EMBL" id="KAK2161980.1"/>
    </source>
</evidence>
<feature type="compositionally biased region" description="Polar residues" evidence="1">
    <location>
        <begin position="87"/>
        <end position="109"/>
    </location>
</feature>
<feature type="transmembrane region" description="Helical" evidence="2">
    <location>
        <begin position="255"/>
        <end position="275"/>
    </location>
</feature>